<comment type="subcellular location">
    <subcellularLocation>
        <location evidence="2">Endoplasmic reticulum membrane</location>
        <topology evidence="2">Multi-pass membrane protein</topology>
    </subcellularLocation>
    <subcellularLocation>
        <location evidence="1">Nucleus</location>
    </subcellularLocation>
</comment>
<gene>
    <name evidence="14" type="primary">LOC116290628</name>
</gene>
<dbReference type="GeneID" id="116290628"/>
<dbReference type="RefSeq" id="XP_031553566.1">
    <property type="nucleotide sequence ID" value="XM_031697706.1"/>
</dbReference>
<feature type="region of interest" description="Disordered" evidence="11">
    <location>
        <begin position="511"/>
        <end position="530"/>
    </location>
</feature>
<dbReference type="InterPro" id="IPR036638">
    <property type="entry name" value="HLH_DNA-bd_sf"/>
</dbReference>
<accession>A0A6P8HD35</accession>
<dbReference type="PANTHER" id="PTHR46062:SF1">
    <property type="entry name" value="LP12374P"/>
    <property type="match status" value="1"/>
</dbReference>
<feature type="compositionally biased region" description="Basic and acidic residues" evidence="11">
    <location>
        <begin position="481"/>
        <end position="493"/>
    </location>
</feature>
<dbReference type="InParanoid" id="A0A6P8HD35"/>
<dbReference type="GO" id="GO:0005789">
    <property type="term" value="C:endoplasmic reticulum membrane"/>
    <property type="evidence" value="ECO:0007669"/>
    <property type="project" value="UniProtKB-SubCell"/>
</dbReference>
<protein>
    <submittedName>
        <fullName evidence="14">Sterol regulatory element-binding protein 1-like</fullName>
    </submittedName>
</protein>
<evidence type="ECO:0000313" key="14">
    <source>
        <dbReference type="RefSeq" id="XP_031553566.1"/>
    </source>
</evidence>
<evidence type="ECO:0000259" key="12">
    <source>
        <dbReference type="PROSITE" id="PS50888"/>
    </source>
</evidence>
<feature type="compositionally biased region" description="Low complexity" evidence="11">
    <location>
        <begin position="308"/>
        <end position="323"/>
    </location>
</feature>
<dbReference type="KEGG" id="aten:116290628"/>
<dbReference type="OrthoDB" id="2133190at2759"/>
<evidence type="ECO:0000256" key="11">
    <source>
        <dbReference type="SAM" id="MobiDB-lite"/>
    </source>
</evidence>
<dbReference type="Pfam" id="PF00010">
    <property type="entry name" value="HLH"/>
    <property type="match status" value="1"/>
</dbReference>
<dbReference type="SUPFAM" id="SSF47459">
    <property type="entry name" value="HLH, helix-loop-helix DNA-binding domain"/>
    <property type="match status" value="1"/>
</dbReference>
<keyword evidence="7" id="KW-0238">DNA-binding</keyword>
<evidence type="ECO:0000256" key="1">
    <source>
        <dbReference type="ARBA" id="ARBA00004123"/>
    </source>
</evidence>
<evidence type="ECO:0000256" key="3">
    <source>
        <dbReference type="ARBA" id="ARBA00022692"/>
    </source>
</evidence>
<keyword evidence="4" id="KW-0256">Endoplasmic reticulum</keyword>
<evidence type="ECO:0000256" key="6">
    <source>
        <dbReference type="ARBA" id="ARBA00023015"/>
    </source>
</evidence>
<feature type="compositionally biased region" description="Polar residues" evidence="11">
    <location>
        <begin position="9"/>
        <end position="20"/>
    </location>
</feature>
<feature type="region of interest" description="Disordered" evidence="11">
    <location>
        <begin position="261"/>
        <end position="345"/>
    </location>
</feature>
<evidence type="ECO:0000256" key="10">
    <source>
        <dbReference type="ARBA" id="ARBA00023242"/>
    </source>
</evidence>
<feature type="compositionally biased region" description="Low complexity" evidence="11">
    <location>
        <begin position="264"/>
        <end position="297"/>
    </location>
</feature>
<dbReference type="Gene3D" id="4.10.280.10">
    <property type="entry name" value="Helix-loop-helix DNA-binding domain"/>
    <property type="match status" value="1"/>
</dbReference>
<dbReference type="PANTHER" id="PTHR46062">
    <property type="entry name" value="STEROL REGULATORY ELEMENT-BINDING PROTEIN"/>
    <property type="match status" value="1"/>
</dbReference>
<evidence type="ECO:0000256" key="8">
    <source>
        <dbReference type="ARBA" id="ARBA00023136"/>
    </source>
</evidence>
<keyword evidence="9" id="KW-0804">Transcription</keyword>
<organism evidence="13 14">
    <name type="scientific">Actinia tenebrosa</name>
    <name type="common">Australian red waratah sea anemone</name>
    <dbReference type="NCBI Taxonomy" id="6105"/>
    <lineage>
        <taxon>Eukaryota</taxon>
        <taxon>Metazoa</taxon>
        <taxon>Cnidaria</taxon>
        <taxon>Anthozoa</taxon>
        <taxon>Hexacorallia</taxon>
        <taxon>Actiniaria</taxon>
        <taxon>Actiniidae</taxon>
        <taxon>Actinia</taxon>
    </lineage>
</organism>
<proteinExistence type="predicted"/>
<feature type="region of interest" description="Disordered" evidence="11">
    <location>
        <begin position="1"/>
        <end position="26"/>
    </location>
</feature>
<dbReference type="GO" id="GO:0005634">
    <property type="term" value="C:nucleus"/>
    <property type="evidence" value="ECO:0007669"/>
    <property type="project" value="UniProtKB-SubCell"/>
</dbReference>
<dbReference type="PROSITE" id="PS50888">
    <property type="entry name" value="BHLH"/>
    <property type="match status" value="1"/>
</dbReference>
<evidence type="ECO:0000313" key="13">
    <source>
        <dbReference type="Proteomes" id="UP000515163"/>
    </source>
</evidence>
<dbReference type="SMART" id="SM00353">
    <property type="entry name" value="HLH"/>
    <property type="match status" value="1"/>
</dbReference>
<dbReference type="GO" id="GO:0046983">
    <property type="term" value="F:protein dimerization activity"/>
    <property type="evidence" value="ECO:0007669"/>
    <property type="project" value="InterPro"/>
</dbReference>
<name>A0A6P8HD35_ACTTE</name>
<sequence>MAGQKSEEWSSFLNNSSSDYEPNLNRDGNICDNMDGFDDIFSYIYPDDENPQGNGSYTTVKTEPPTLTPPYTPPDMMEGVHEESVSEDLDQFLPMPNIETSLASGFSLSSSDELVEQKPVLPMQANAQTPEPNVSHSNLSASEMLQTLISQQNQQKGILQQPANSVANDVSLVDILQRPRNTNPTSVQNATVPQKDQQPASLVNNQVQLLQLLLKYQQQQQQKQQLLHQQQLQSQTIASETNQLQQLLNQVLVPAVSTPQVTAPNTIPINPTTNSTPMLITSQSSVSSPSIQSPGTSDYQQYSPQMGSSPGSASTISSNPSSPQQVITGPSSPSQTVQSQQQSSQQVFQIPSNLVNSNSTMVQASIQTNSSGNPVITIPVLLDKIPISRVPTGKQDMNGKPMSRSNHNAIEKRYRNSINGKINELKDLVCGVDTKMNKAGILKKSLDYIRYLQKENSRLKEENMALKMAQQQRNTISEMMKRQEQQQEAKINKQNETQEPESITVDQLHAESSVLNSPQHSPDSSVTNQTHSKNIKLEKLPFSSCGMLDRTRVALCSFLFAFLLVSPLNFLLPQLGSGFLLSSSADYAAAHTGGRTLNAVNSSSDPYMIITWAIVFCLKWLVNMFLVISVLVRIFVFGEPVTRPHSQRAVLYWRHKNQADIDLARGDNISAARHLEICLRVLGRPMPTSKLDVFCSFVWNVLRHVLYRLGIGTWLASTGCGVLFRKANEDITKEYDKINARDAALVCHKLHQLSLTGHVPRGYWRSSVLGLSAINLVETAGEFVSVQTKAQIYVTAAIQIRAALPDGLNFGARYFLARARDTCAGATIPRPLRWLFQPQGHRFFVSTKWSCQRNDTVWATIANNADPMAHVSQAFRERLLLEALSAIVLPKDKPSEKDDTQNVKDSWVDALHYLDILNVCAEATEEPRDGGSCVLGSDKRPVHSRDDAAKWWATVGMVAVHWLRGEEEAAERLYSTVGSVPKNVWNAEDPLAKAILEAFRARKEAFNSNVTREKLEECYKLTEKSGLHLRESISLSSYQSASKLRQLAQLLCCDWLLATETDIWERSTSPDKPARPVDPDILSSFQYDLESLQKLTHDVPAALPRLYLYQAVSRMMAGANPTQTHQLLERSSLRQRFAFNGVPGFKGASSLKSSGEREYVTSEHERAAALMMACRHLPEPFLSAPGQRKGMLVEAASSLERMGDKRTLQDCHQLLLQLGTVASTTDT</sequence>
<dbReference type="GO" id="GO:0000978">
    <property type="term" value="F:RNA polymerase II cis-regulatory region sequence-specific DNA binding"/>
    <property type="evidence" value="ECO:0007669"/>
    <property type="project" value="TreeGrafter"/>
</dbReference>
<evidence type="ECO:0000256" key="7">
    <source>
        <dbReference type="ARBA" id="ARBA00023125"/>
    </source>
</evidence>
<dbReference type="InterPro" id="IPR011598">
    <property type="entry name" value="bHLH_dom"/>
</dbReference>
<keyword evidence="10" id="KW-0539">Nucleus</keyword>
<keyword evidence="6" id="KW-0805">Transcription regulation</keyword>
<dbReference type="GO" id="GO:0000981">
    <property type="term" value="F:DNA-binding transcription factor activity, RNA polymerase II-specific"/>
    <property type="evidence" value="ECO:0007669"/>
    <property type="project" value="TreeGrafter"/>
</dbReference>
<feature type="compositionally biased region" description="Polar residues" evidence="11">
    <location>
        <begin position="513"/>
        <end position="530"/>
    </location>
</feature>
<evidence type="ECO:0000256" key="4">
    <source>
        <dbReference type="ARBA" id="ARBA00022824"/>
    </source>
</evidence>
<dbReference type="CDD" id="cd11394">
    <property type="entry name" value="bHLHzip_SREBP"/>
    <property type="match status" value="1"/>
</dbReference>
<evidence type="ECO:0000256" key="5">
    <source>
        <dbReference type="ARBA" id="ARBA00022989"/>
    </source>
</evidence>
<feature type="compositionally biased region" description="Polar residues" evidence="11">
    <location>
        <begin position="298"/>
        <end position="307"/>
    </location>
</feature>
<dbReference type="Proteomes" id="UP000515163">
    <property type="component" value="Unplaced"/>
</dbReference>
<dbReference type="FunCoup" id="A0A6P8HD35">
    <property type="interactions" value="2287"/>
</dbReference>
<feature type="domain" description="BHLH" evidence="12">
    <location>
        <begin position="402"/>
        <end position="452"/>
    </location>
</feature>
<reference evidence="14" key="1">
    <citation type="submission" date="2025-08" db="UniProtKB">
        <authorList>
            <consortium name="RefSeq"/>
        </authorList>
    </citation>
    <scope>IDENTIFICATION</scope>
    <source>
        <tissue evidence="14">Tentacle</tissue>
    </source>
</reference>
<feature type="region of interest" description="Disordered" evidence="11">
    <location>
        <begin position="180"/>
        <end position="199"/>
    </location>
</feature>
<evidence type="ECO:0000256" key="9">
    <source>
        <dbReference type="ARBA" id="ARBA00023163"/>
    </source>
</evidence>
<keyword evidence="3" id="KW-0812">Transmembrane</keyword>
<keyword evidence="5" id="KW-1133">Transmembrane helix</keyword>
<keyword evidence="13" id="KW-1185">Reference proteome</keyword>
<feature type="compositionally biased region" description="Low complexity" evidence="11">
    <location>
        <begin position="330"/>
        <end position="345"/>
    </location>
</feature>
<evidence type="ECO:0000256" key="2">
    <source>
        <dbReference type="ARBA" id="ARBA00004477"/>
    </source>
</evidence>
<feature type="region of interest" description="Disordered" evidence="11">
    <location>
        <begin position="481"/>
        <end position="502"/>
    </location>
</feature>
<dbReference type="AlphaFoldDB" id="A0A6P8HD35"/>
<keyword evidence="8" id="KW-0472">Membrane</keyword>